<protein>
    <submittedName>
        <fullName evidence="5">EAL domain-containing protein</fullName>
    </submittedName>
</protein>
<dbReference type="Proteomes" id="UP001596990">
    <property type="component" value="Unassembled WGS sequence"/>
</dbReference>
<dbReference type="CDD" id="cd01949">
    <property type="entry name" value="GGDEF"/>
    <property type="match status" value="1"/>
</dbReference>
<reference evidence="6" key="1">
    <citation type="journal article" date="2019" name="Int. J. Syst. Evol. Microbiol.">
        <title>The Global Catalogue of Microorganisms (GCM) 10K type strain sequencing project: providing services to taxonomists for standard genome sequencing and annotation.</title>
        <authorList>
            <consortium name="The Broad Institute Genomics Platform"/>
            <consortium name="The Broad Institute Genome Sequencing Center for Infectious Disease"/>
            <person name="Wu L."/>
            <person name="Ma J."/>
        </authorList>
    </citation>
    <scope>NUCLEOTIDE SEQUENCE [LARGE SCALE GENOMIC DNA]</scope>
    <source>
        <strain evidence="6">CCUG 56607</strain>
    </source>
</reference>
<evidence type="ECO:0000313" key="5">
    <source>
        <dbReference type="EMBL" id="MFD1020772.1"/>
    </source>
</evidence>
<dbReference type="Gene3D" id="3.30.70.270">
    <property type="match status" value="1"/>
</dbReference>
<sequence>MTILNLDTVFDREKISSLIHSLEDEANNQATQLKIEELKKLIHTYISTYHDLKYALDQSTTITVTDKNGVITYVDNHFCTLSNYERSELIGRNHRMLKSAHHEEAFFQEMWETILSGKVWYGDVCNRNKHGETFWLKTTIVPLLDESDKPHSFIAFRTDITESKRMEGQLIDAMKNDFRRTVNAMVNLIFKVEVDQEGEYYFTLFEGKLAHELGLTTEKVQGRKLKEIFAPEKVAFLKDKYERAFNNQEINYKHKYNGKHIYTTLSPIMEQGEMIEVIGSSVDITVHEEAELRVRHMAYHDALTDLPNRRKLQLDLERALKQVNHTQGQVTVMFCDLDRFKYINDALGHKAGDQVLQTMAERLSEVIGYYGEIYRIGGDEFMIVMNHTLTVEEIRELGNDMLHSIGQPIMLMGKEFFISASIGVAQYPEGGDTPEKLIGNADIAMHYCKMNGRHGLLFYTDQMNEYYNDLVSLEGDLREAISKNELELYYQPKVDIISGQISGMEALVRWHHYEKGFIPPNKFIPLAEETGLIVQVGEWVLKEACRQNEEWMSLGYAPERVAVNVSAVELQRHDFSARVKRILEETGMPPQHLEIEITENSIMQNTEECIKTMQELKAMGISLSIDDFGTGYSSLGYLRKFPINFLKIDQSFIKDVETDPSDAEIVKAMIQLGHTFQMEVVAEGVETASILEFLEEIGCDLYQGYHYSRPLPPHEFEKMLMPKRRYEVSAPASVPSPKLEK</sequence>
<feature type="domain" description="PAC" evidence="2">
    <location>
        <begin position="120"/>
        <end position="172"/>
    </location>
</feature>
<dbReference type="SUPFAM" id="SSF55785">
    <property type="entry name" value="PYP-like sensor domain (PAS domain)"/>
    <property type="match status" value="2"/>
</dbReference>
<dbReference type="PROSITE" id="PS50113">
    <property type="entry name" value="PAC"/>
    <property type="match status" value="1"/>
</dbReference>
<keyword evidence="6" id="KW-1185">Reference proteome</keyword>
<dbReference type="InterPro" id="IPR001610">
    <property type="entry name" value="PAC"/>
</dbReference>
<feature type="domain" description="EAL" evidence="3">
    <location>
        <begin position="470"/>
        <end position="724"/>
    </location>
</feature>
<evidence type="ECO:0000259" key="4">
    <source>
        <dbReference type="PROSITE" id="PS50887"/>
    </source>
</evidence>
<dbReference type="SUPFAM" id="SSF141868">
    <property type="entry name" value="EAL domain-like"/>
    <property type="match status" value="1"/>
</dbReference>
<accession>A0ABW3L5M2</accession>
<evidence type="ECO:0000259" key="2">
    <source>
        <dbReference type="PROSITE" id="PS50113"/>
    </source>
</evidence>
<dbReference type="SUPFAM" id="SSF55073">
    <property type="entry name" value="Nucleotide cyclase"/>
    <property type="match status" value="1"/>
</dbReference>
<dbReference type="PANTHER" id="PTHR44757:SF2">
    <property type="entry name" value="BIOFILM ARCHITECTURE MAINTENANCE PROTEIN MBAA"/>
    <property type="match status" value="1"/>
</dbReference>
<dbReference type="InterPro" id="IPR043128">
    <property type="entry name" value="Rev_trsase/Diguanyl_cyclase"/>
</dbReference>
<dbReference type="SMART" id="SM00052">
    <property type="entry name" value="EAL"/>
    <property type="match status" value="1"/>
</dbReference>
<evidence type="ECO:0000259" key="3">
    <source>
        <dbReference type="PROSITE" id="PS50883"/>
    </source>
</evidence>
<dbReference type="Pfam" id="PF00990">
    <property type="entry name" value="GGDEF"/>
    <property type="match status" value="1"/>
</dbReference>
<comment type="caution">
    <text evidence="5">The sequence shown here is derived from an EMBL/GenBank/DDBJ whole genome shotgun (WGS) entry which is preliminary data.</text>
</comment>
<proteinExistence type="predicted"/>
<dbReference type="InterPro" id="IPR035965">
    <property type="entry name" value="PAS-like_dom_sf"/>
</dbReference>
<dbReference type="NCBIfam" id="TIGR00254">
    <property type="entry name" value="GGDEF"/>
    <property type="match status" value="1"/>
</dbReference>
<organism evidence="5 6">
    <name type="scientific">Thalassobacillus hwangdonensis</name>
    <dbReference type="NCBI Taxonomy" id="546108"/>
    <lineage>
        <taxon>Bacteria</taxon>
        <taxon>Bacillati</taxon>
        <taxon>Bacillota</taxon>
        <taxon>Bacilli</taxon>
        <taxon>Bacillales</taxon>
        <taxon>Bacillaceae</taxon>
        <taxon>Thalassobacillus</taxon>
    </lineage>
</organism>
<dbReference type="Pfam" id="PF13426">
    <property type="entry name" value="PAS_9"/>
    <property type="match status" value="2"/>
</dbReference>
<dbReference type="InterPro" id="IPR052155">
    <property type="entry name" value="Biofilm_reg_signaling"/>
</dbReference>
<dbReference type="Pfam" id="PF00563">
    <property type="entry name" value="EAL"/>
    <property type="match status" value="1"/>
</dbReference>
<feature type="domain" description="GGDEF" evidence="4">
    <location>
        <begin position="328"/>
        <end position="461"/>
    </location>
</feature>
<dbReference type="EMBL" id="JBHTKL010000006">
    <property type="protein sequence ID" value="MFD1020772.1"/>
    <property type="molecule type" value="Genomic_DNA"/>
</dbReference>
<dbReference type="Gene3D" id="3.20.20.450">
    <property type="entry name" value="EAL domain"/>
    <property type="match status" value="1"/>
</dbReference>
<evidence type="ECO:0000313" key="6">
    <source>
        <dbReference type="Proteomes" id="UP001596990"/>
    </source>
</evidence>
<dbReference type="SMART" id="SM00086">
    <property type="entry name" value="PAC"/>
    <property type="match status" value="2"/>
</dbReference>
<dbReference type="CDD" id="cd00130">
    <property type="entry name" value="PAS"/>
    <property type="match status" value="1"/>
</dbReference>
<dbReference type="InterPro" id="IPR000700">
    <property type="entry name" value="PAS-assoc_C"/>
</dbReference>
<dbReference type="PANTHER" id="PTHR44757">
    <property type="entry name" value="DIGUANYLATE CYCLASE DGCP"/>
    <property type="match status" value="1"/>
</dbReference>
<dbReference type="InterPro" id="IPR001633">
    <property type="entry name" value="EAL_dom"/>
</dbReference>
<dbReference type="InterPro" id="IPR035919">
    <property type="entry name" value="EAL_sf"/>
</dbReference>
<feature type="domain" description="PAS" evidence="1">
    <location>
        <begin position="174"/>
        <end position="248"/>
    </location>
</feature>
<dbReference type="PROSITE" id="PS50112">
    <property type="entry name" value="PAS"/>
    <property type="match status" value="2"/>
</dbReference>
<dbReference type="PROSITE" id="PS50887">
    <property type="entry name" value="GGDEF"/>
    <property type="match status" value="1"/>
</dbReference>
<dbReference type="InterPro" id="IPR000160">
    <property type="entry name" value="GGDEF_dom"/>
</dbReference>
<dbReference type="CDD" id="cd01948">
    <property type="entry name" value="EAL"/>
    <property type="match status" value="1"/>
</dbReference>
<feature type="domain" description="PAS" evidence="1">
    <location>
        <begin position="48"/>
        <end position="104"/>
    </location>
</feature>
<dbReference type="InterPro" id="IPR000014">
    <property type="entry name" value="PAS"/>
</dbReference>
<evidence type="ECO:0000259" key="1">
    <source>
        <dbReference type="PROSITE" id="PS50112"/>
    </source>
</evidence>
<dbReference type="Gene3D" id="3.30.450.20">
    <property type="entry name" value="PAS domain"/>
    <property type="match status" value="2"/>
</dbReference>
<dbReference type="InterPro" id="IPR029787">
    <property type="entry name" value="Nucleotide_cyclase"/>
</dbReference>
<dbReference type="SMART" id="SM00267">
    <property type="entry name" value="GGDEF"/>
    <property type="match status" value="1"/>
</dbReference>
<dbReference type="RefSeq" id="WP_386063041.1">
    <property type="nucleotide sequence ID" value="NZ_JBHTKL010000006.1"/>
</dbReference>
<name>A0ABW3L5M2_9BACI</name>
<dbReference type="PROSITE" id="PS50883">
    <property type="entry name" value="EAL"/>
    <property type="match status" value="1"/>
</dbReference>
<dbReference type="NCBIfam" id="TIGR00229">
    <property type="entry name" value="sensory_box"/>
    <property type="match status" value="1"/>
</dbReference>
<gene>
    <name evidence="5" type="ORF">ACFQ2J_16415</name>
</gene>